<evidence type="ECO:0000313" key="2">
    <source>
        <dbReference type="EMBL" id="GAA4580479.1"/>
    </source>
</evidence>
<protein>
    <submittedName>
        <fullName evidence="2">Zinc ribbon domain-containing protein</fullName>
    </submittedName>
</protein>
<reference evidence="3" key="1">
    <citation type="journal article" date="2019" name="Int. J. Syst. Evol. Microbiol.">
        <title>The Global Catalogue of Microorganisms (GCM) 10K type strain sequencing project: providing services to taxonomists for standard genome sequencing and annotation.</title>
        <authorList>
            <consortium name="The Broad Institute Genomics Platform"/>
            <consortium name="The Broad Institute Genome Sequencing Center for Infectious Disease"/>
            <person name="Wu L."/>
            <person name="Ma J."/>
        </authorList>
    </citation>
    <scope>NUCLEOTIDE SEQUENCE [LARGE SCALE GENOMIC DNA]</scope>
    <source>
        <strain evidence="3">JCM 3175</strain>
    </source>
</reference>
<keyword evidence="1" id="KW-0472">Membrane</keyword>
<keyword evidence="1" id="KW-0812">Transmembrane</keyword>
<keyword evidence="3" id="KW-1185">Reference proteome</keyword>
<evidence type="ECO:0000313" key="3">
    <source>
        <dbReference type="Proteomes" id="UP001500307"/>
    </source>
</evidence>
<gene>
    <name evidence="2" type="ORF">GCM10023176_60100</name>
</gene>
<keyword evidence="1" id="KW-1133">Transmembrane helix</keyword>
<feature type="transmembrane region" description="Helical" evidence="1">
    <location>
        <begin position="51"/>
        <end position="71"/>
    </location>
</feature>
<evidence type="ECO:0000256" key="1">
    <source>
        <dbReference type="SAM" id="Phobius"/>
    </source>
</evidence>
<comment type="caution">
    <text evidence="2">The sequence shown here is derived from an EMBL/GenBank/DDBJ whole genome shotgun (WGS) entry which is preliminary data.</text>
</comment>
<dbReference type="EMBL" id="BAABGU010000061">
    <property type="protein sequence ID" value="GAA4580479.1"/>
    <property type="molecule type" value="Genomic_DNA"/>
</dbReference>
<proteinExistence type="predicted"/>
<name>A0ABP8T505_9ACTN</name>
<accession>A0ABP8T505</accession>
<sequence length="358" mass="39060">MTDAQPARYCPYCGAPVPGSPRYCFRCGAGQPGHQPADGPAGRLSRLRRPWSLVLIGVAVVLLVVAAVPLLSPRWLPDGPDDVARAYFEALAERDADKALAFLDPASRKPPDPPMLTDRILNDPGYTPPDEVEAEVQFSATDTSTVKVDYRINQGNGQLELTLTRKDDSTEWKIQNGLLSMALPRNDAGWETFLVSGAAVPATQERLELVFPGTYRIVATGNGIQEAPPITVWAGAGETDRLLVRLRPTVREAIEPQVRAYLDTCAESRELLPPRCPFGGRSDWPVTSLKWTITHYPTLKLQLTSTGAEAWVVGEAGEAEVTGRTSSPFTPDFAYRTTFSVFGFGRVIDGKTVFVPNH</sequence>
<organism evidence="2 3">
    <name type="scientific">Micromonospora coerulea</name>
    <dbReference type="NCBI Taxonomy" id="47856"/>
    <lineage>
        <taxon>Bacteria</taxon>
        <taxon>Bacillati</taxon>
        <taxon>Actinomycetota</taxon>
        <taxon>Actinomycetes</taxon>
        <taxon>Micromonosporales</taxon>
        <taxon>Micromonosporaceae</taxon>
        <taxon>Micromonospora</taxon>
    </lineage>
</organism>
<dbReference type="Proteomes" id="UP001500307">
    <property type="component" value="Unassembled WGS sequence"/>
</dbReference>